<dbReference type="Gene3D" id="1.20.910.10">
    <property type="entry name" value="Heme oxygenase-like"/>
    <property type="match status" value="1"/>
</dbReference>
<dbReference type="CDD" id="cd19166">
    <property type="entry name" value="HemeO-bac"/>
    <property type="match status" value="1"/>
</dbReference>
<dbReference type="InterPro" id="IPR016053">
    <property type="entry name" value="Haem_Oase-like"/>
</dbReference>
<evidence type="ECO:0000313" key="2">
    <source>
        <dbReference type="Proteomes" id="UP000679691"/>
    </source>
</evidence>
<evidence type="ECO:0000313" key="1">
    <source>
        <dbReference type="EMBL" id="MBP3942089.1"/>
    </source>
</evidence>
<dbReference type="EMBL" id="JAGKSB010000001">
    <property type="protein sequence ID" value="MBP3942089.1"/>
    <property type="molecule type" value="Genomic_DNA"/>
</dbReference>
<dbReference type="RefSeq" id="WP_353545570.1">
    <property type="nucleotide sequence ID" value="NZ_JAGKSB010000001.1"/>
</dbReference>
<protein>
    <submittedName>
        <fullName evidence="1">Biliverdin-producing heme oxygenase</fullName>
    </submittedName>
</protein>
<reference evidence="1" key="1">
    <citation type="submission" date="2021-03" db="EMBL/GenBank/DDBJ databases">
        <authorList>
            <person name="Lu T."/>
            <person name="Wang Q."/>
            <person name="Han X."/>
        </authorList>
    </citation>
    <scope>NUCLEOTIDE SEQUENCE</scope>
    <source>
        <strain evidence="1">WQ 2009</strain>
    </source>
</reference>
<keyword evidence="2" id="KW-1185">Reference proteome</keyword>
<comment type="caution">
    <text evidence="1">The sequence shown here is derived from an EMBL/GenBank/DDBJ whole genome shotgun (WGS) entry which is preliminary data.</text>
</comment>
<dbReference type="GO" id="GO:0004392">
    <property type="term" value="F:heme oxygenase (decyclizing) activity"/>
    <property type="evidence" value="ECO:0007669"/>
    <property type="project" value="InterPro"/>
</dbReference>
<dbReference type="Proteomes" id="UP000679691">
    <property type="component" value="Unassembled WGS sequence"/>
</dbReference>
<name>A0A8T4H5H9_9SPHI</name>
<dbReference type="SUPFAM" id="SSF48613">
    <property type="entry name" value="Heme oxygenase-like"/>
    <property type="match status" value="1"/>
</dbReference>
<dbReference type="Pfam" id="PF01126">
    <property type="entry name" value="Heme_oxygenase"/>
    <property type="match status" value="1"/>
</dbReference>
<proteinExistence type="predicted"/>
<dbReference type="GO" id="GO:0006788">
    <property type="term" value="P:heme oxidation"/>
    <property type="evidence" value="ECO:0007669"/>
    <property type="project" value="InterPro"/>
</dbReference>
<accession>A0A8T4H5H9</accession>
<gene>
    <name evidence="1" type="ORF">J5U18_00670</name>
</gene>
<dbReference type="AlphaFoldDB" id="A0A8T4H5H9"/>
<sequence length="187" mass="21192">MLSEQIKNATKSGHQELEKTVILKLKAIRSKQDYAEVLKYFYAYFTLLEKKLNPFIPAALTPYYSLRRDASYIERDIIELGASLENLPSSYSPEITTVHQAIGALYVLEGSIMGGPYIVKMLQQYGMDQGFNFFQGYGDASQGKWQEFTSLINTEITNPKAIEEAIEAAKDTFNQFSKTFKNELLTA</sequence>
<dbReference type="InterPro" id="IPR016084">
    <property type="entry name" value="Haem_Oase-like_multi-hlx"/>
</dbReference>
<organism evidence="1 2">
    <name type="scientific">Rhinopithecimicrobium faecis</name>
    <dbReference type="NCBI Taxonomy" id="2820698"/>
    <lineage>
        <taxon>Bacteria</taxon>
        <taxon>Pseudomonadati</taxon>
        <taxon>Bacteroidota</taxon>
        <taxon>Sphingobacteriia</taxon>
        <taxon>Sphingobacteriales</taxon>
        <taxon>Sphingobacteriaceae</taxon>
        <taxon>Rhinopithecimicrobium</taxon>
    </lineage>
</organism>